<dbReference type="Pfam" id="PF09861">
    <property type="entry name" value="Lar_N"/>
    <property type="match status" value="1"/>
</dbReference>
<feature type="domain" description="Lactate racemase C-terminal" evidence="2">
    <location>
        <begin position="303"/>
        <end position="451"/>
    </location>
</feature>
<dbReference type="Pfam" id="PF21113">
    <property type="entry name" value="LarA_C"/>
    <property type="match status" value="1"/>
</dbReference>
<dbReference type="Gene3D" id="3.40.50.11440">
    <property type="match status" value="1"/>
</dbReference>
<keyword evidence="4" id="KW-1185">Reference proteome</keyword>
<sequence length="477" mass="52064">MTEPHRETYRARIPYESLDPLTIGSAGDDTLVHRDELELEMPAANLLAAIYPDEPPPVPDTTAEARRALSSPVAGPTLAELLAGGRSVTVVIDNQFRPTPASRILPAVLDEIERAGTTEATVITGNGKVFPLSDSDIEQKVGRENLDRMARLGIPLLQNDPLNYDAYTYLGVTSRGTPAYVHRSITDHDVVISIGQAQANHWGYGGGGKLIMPGVCADATIEANHANFTMSPQTHYGALAGPMRSDIDEIATMAGLDATLDVLLDTRGRVIEMYFGPHPVSHRRAIERFNAIYTFEPLAEQGPADIAICGVFAPTDHLFFHTGWGCMSADYVVRDGGTIIYTSPSPGVHTAIGDFPGLALMDLMKPYMPPTQANYERMLRDIHARVIQMWAGCIWAPIYEVMLKKHLTLVTLAENLEMAADIGIDATTSLDEAFAAAMERHGPDAKVVILPYARYQLPANMVRLDAQPLRFPQEALR</sequence>
<dbReference type="Gene3D" id="3.90.226.30">
    <property type="match status" value="1"/>
</dbReference>
<evidence type="ECO:0000313" key="3">
    <source>
        <dbReference type="EMBL" id="GAA4795001.1"/>
    </source>
</evidence>
<dbReference type="InterPro" id="IPR043166">
    <property type="entry name" value="LarA-like_C"/>
</dbReference>
<dbReference type="RefSeq" id="WP_345417323.1">
    <property type="nucleotide sequence ID" value="NZ_BAABHO010000026.1"/>
</dbReference>
<dbReference type="PANTHER" id="PTHR33171:SF17">
    <property type="entry name" value="LARA-LIKE N-TERMINAL DOMAIN-CONTAINING PROTEIN"/>
    <property type="match status" value="1"/>
</dbReference>
<dbReference type="InterPro" id="IPR018657">
    <property type="entry name" value="LarA-like_N"/>
</dbReference>
<reference evidence="4" key="1">
    <citation type="journal article" date="2019" name="Int. J. Syst. Evol. Microbiol.">
        <title>The Global Catalogue of Microorganisms (GCM) 10K type strain sequencing project: providing services to taxonomists for standard genome sequencing and annotation.</title>
        <authorList>
            <consortium name="The Broad Institute Genomics Platform"/>
            <consortium name="The Broad Institute Genome Sequencing Center for Infectious Disease"/>
            <person name="Wu L."/>
            <person name="Ma J."/>
        </authorList>
    </citation>
    <scope>NUCLEOTIDE SEQUENCE [LARGE SCALE GENOMIC DNA]</scope>
    <source>
        <strain evidence="4">JCM 17979</strain>
    </source>
</reference>
<evidence type="ECO:0000259" key="2">
    <source>
        <dbReference type="Pfam" id="PF21113"/>
    </source>
</evidence>
<proteinExistence type="predicted"/>
<name>A0ABP9BG47_9PSEU</name>
<evidence type="ECO:0000259" key="1">
    <source>
        <dbReference type="Pfam" id="PF09861"/>
    </source>
</evidence>
<comment type="caution">
    <text evidence="3">The sequence shown here is derived from an EMBL/GenBank/DDBJ whole genome shotgun (WGS) entry which is preliminary data.</text>
</comment>
<organism evidence="3 4">
    <name type="scientific">Actinomycetospora chlora</name>
    <dbReference type="NCBI Taxonomy" id="663608"/>
    <lineage>
        <taxon>Bacteria</taxon>
        <taxon>Bacillati</taxon>
        <taxon>Actinomycetota</taxon>
        <taxon>Actinomycetes</taxon>
        <taxon>Pseudonocardiales</taxon>
        <taxon>Pseudonocardiaceae</taxon>
        <taxon>Actinomycetospora</taxon>
    </lineage>
</organism>
<gene>
    <name evidence="3" type="ORF">GCM10023200_33810</name>
</gene>
<dbReference type="EMBL" id="BAABHO010000026">
    <property type="protein sequence ID" value="GAA4795001.1"/>
    <property type="molecule type" value="Genomic_DNA"/>
</dbReference>
<accession>A0ABP9BG47</accession>
<evidence type="ECO:0008006" key="5">
    <source>
        <dbReference type="Google" id="ProtNLM"/>
    </source>
</evidence>
<dbReference type="Proteomes" id="UP001500928">
    <property type="component" value="Unassembled WGS sequence"/>
</dbReference>
<feature type="domain" description="LarA-like N-terminal" evidence="1">
    <location>
        <begin position="34"/>
        <end position="235"/>
    </location>
</feature>
<dbReference type="InterPro" id="IPR048068">
    <property type="entry name" value="LarA-like"/>
</dbReference>
<dbReference type="PANTHER" id="PTHR33171">
    <property type="entry name" value="LAR_N DOMAIN-CONTAINING PROTEIN"/>
    <property type="match status" value="1"/>
</dbReference>
<protein>
    <recommendedName>
        <fullName evidence="5">LarA-like N-terminal domain-containing protein</fullName>
    </recommendedName>
</protein>
<evidence type="ECO:0000313" key="4">
    <source>
        <dbReference type="Proteomes" id="UP001500928"/>
    </source>
</evidence>
<dbReference type="InterPro" id="IPR048520">
    <property type="entry name" value="LarA_C"/>
</dbReference>